<comment type="caution">
    <text evidence="2">The sequence shown here is derived from an EMBL/GenBank/DDBJ whole genome shotgun (WGS) entry which is preliminary data.</text>
</comment>
<dbReference type="EMBL" id="JAEAOA010001759">
    <property type="protein sequence ID" value="KAK3600161.1"/>
    <property type="molecule type" value="Genomic_DNA"/>
</dbReference>
<reference evidence="2" key="2">
    <citation type="journal article" date="2021" name="Genome Biol. Evol.">
        <title>Developing a high-quality reference genome for a parasitic bivalve with doubly uniparental inheritance (Bivalvia: Unionida).</title>
        <authorList>
            <person name="Smith C.H."/>
        </authorList>
    </citation>
    <scope>NUCLEOTIDE SEQUENCE</scope>
    <source>
        <strain evidence="2">CHS0354</strain>
        <tissue evidence="2">Mantle</tissue>
    </source>
</reference>
<organism evidence="2 3">
    <name type="scientific">Potamilus streckersoni</name>
    <dbReference type="NCBI Taxonomy" id="2493646"/>
    <lineage>
        <taxon>Eukaryota</taxon>
        <taxon>Metazoa</taxon>
        <taxon>Spiralia</taxon>
        <taxon>Lophotrochozoa</taxon>
        <taxon>Mollusca</taxon>
        <taxon>Bivalvia</taxon>
        <taxon>Autobranchia</taxon>
        <taxon>Heteroconchia</taxon>
        <taxon>Palaeoheterodonta</taxon>
        <taxon>Unionida</taxon>
        <taxon>Unionoidea</taxon>
        <taxon>Unionidae</taxon>
        <taxon>Ambleminae</taxon>
        <taxon>Lampsilini</taxon>
        <taxon>Potamilus</taxon>
    </lineage>
</organism>
<proteinExistence type="predicted"/>
<evidence type="ECO:0000313" key="3">
    <source>
        <dbReference type="Proteomes" id="UP001195483"/>
    </source>
</evidence>
<name>A0AAE0SY98_9BIVA</name>
<reference evidence="2" key="3">
    <citation type="submission" date="2023-05" db="EMBL/GenBank/DDBJ databases">
        <authorList>
            <person name="Smith C.H."/>
        </authorList>
    </citation>
    <scope>NUCLEOTIDE SEQUENCE</scope>
    <source>
        <strain evidence="2">CHS0354</strain>
        <tissue evidence="2">Mantle</tissue>
    </source>
</reference>
<dbReference type="Proteomes" id="UP001195483">
    <property type="component" value="Unassembled WGS sequence"/>
</dbReference>
<accession>A0AAE0SY98</accession>
<sequence>MGSLRRPGEGERTLQQLRELTIEIQSIPDAFVVIPPWEHQFTRANRMHFPILLAIQIAKELFKVYSFQPQSFLYRQEWKKHQQEWKNQVMQTSPQQDPEVEHTSVYTA</sequence>
<feature type="compositionally biased region" description="Polar residues" evidence="1">
    <location>
        <begin position="86"/>
        <end position="96"/>
    </location>
</feature>
<keyword evidence="3" id="KW-1185">Reference proteome</keyword>
<evidence type="ECO:0000256" key="1">
    <source>
        <dbReference type="SAM" id="MobiDB-lite"/>
    </source>
</evidence>
<gene>
    <name evidence="2" type="ORF">CHS0354_029349</name>
</gene>
<evidence type="ECO:0000313" key="2">
    <source>
        <dbReference type="EMBL" id="KAK3600161.1"/>
    </source>
</evidence>
<dbReference type="AlphaFoldDB" id="A0AAE0SY98"/>
<protein>
    <submittedName>
        <fullName evidence="2">Uncharacterized protein</fullName>
    </submittedName>
</protein>
<reference evidence="2" key="1">
    <citation type="journal article" date="2021" name="Genome Biol. Evol.">
        <title>A High-Quality Reference Genome for a Parasitic Bivalve with Doubly Uniparental Inheritance (Bivalvia: Unionida).</title>
        <authorList>
            <person name="Smith C.H."/>
        </authorList>
    </citation>
    <scope>NUCLEOTIDE SEQUENCE</scope>
    <source>
        <strain evidence="2">CHS0354</strain>
    </source>
</reference>
<feature type="region of interest" description="Disordered" evidence="1">
    <location>
        <begin position="86"/>
        <end position="108"/>
    </location>
</feature>